<dbReference type="EMBL" id="SRLO01000482">
    <property type="protein sequence ID" value="TNN54516.1"/>
    <property type="molecule type" value="Genomic_DNA"/>
</dbReference>
<reference evidence="1 2" key="1">
    <citation type="submission" date="2019-03" db="EMBL/GenBank/DDBJ databases">
        <title>First draft genome of Liparis tanakae, snailfish: a comprehensive survey of snailfish specific genes.</title>
        <authorList>
            <person name="Kim W."/>
            <person name="Song I."/>
            <person name="Jeong J.-H."/>
            <person name="Kim D."/>
            <person name="Kim S."/>
            <person name="Ryu S."/>
            <person name="Song J.Y."/>
            <person name="Lee S.K."/>
        </authorList>
    </citation>
    <scope>NUCLEOTIDE SEQUENCE [LARGE SCALE GENOMIC DNA]</scope>
    <source>
        <tissue evidence="1">Muscle</tissue>
    </source>
</reference>
<dbReference type="Proteomes" id="UP000314294">
    <property type="component" value="Unassembled WGS sequence"/>
</dbReference>
<proteinExistence type="predicted"/>
<protein>
    <submittedName>
        <fullName evidence="1">Uncharacterized protein</fullName>
    </submittedName>
</protein>
<evidence type="ECO:0000313" key="2">
    <source>
        <dbReference type="Proteomes" id="UP000314294"/>
    </source>
</evidence>
<accession>A0A4Z2GLY0</accession>
<organism evidence="1 2">
    <name type="scientific">Liparis tanakae</name>
    <name type="common">Tanaka's snailfish</name>
    <dbReference type="NCBI Taxonomy" id="230148"/>
    <lineage>
        <taxon>Eukaryota</taxon>
        <taxon>Metazoa</taxon>
        <taxon>Chordata</taxon>
        <taxon>Craniata</taxon>
        <taxon>Vertebrata</taxon>
        <taxon>Euteleostomi</taxon>
        <taxon>Actinopterygii</taxon>
        <taxon>Neopterygii</taxon>
        <taxon>Teleostei</taxon>
        <taxon>Neoteleostei</taxon>
        <taxon>Acanthomorphata</taxon>
        <taxon>Eupercaria</taxon>
        <taxon>Perciformes</taxon>
        <taxon>Cottioidei</taxon>
        <taxon>Cottales</taxon>
        <taxon>Liparidae</taxon>
        <taxon>Liparis</taxon>
    </lineage>
</organism>
<comment type="caution">
    <text evidence="1">The sequence shown here is derived from an EMBL/GenBank/DDBJ whole genome shotgun (WGS) entry which is preliminary data.</text>
</comment>
<gene>
    <name evidence="1" type="ORF">EYF80_035291</name>
</gene>
<name>A0A4Z2GLY0_9TELE</name>
<evidence type="ECO:0000313" key="1">
    <source>
        <dbReference type="EMBL" id="TNN54516.1"/>
    </source>
</evidence>
<keyword evidence="2" id="KW-1185">Reference proteome</keyword>
<sequence length="178" mass="19347">MILILRRRVLLPVLWLHLPCANLLKRSYQLQRYGRVLPHHTRCSSSLVLFLCHASVLCSSACSSAALPAALQLCLQLCSSACSSAALQLCSSACSSAVPMMHLPDVLRIRIPFSRTCAAKPAAHCGLARPADAEQQLRLLSHVFAGLCLCSTSPPATSNVRFRPRRRAHVGHAAESER</sequence>
<dbReference type="AlphaFoldDB" id="A0A4Z2GLY0"/>